<evidence type="ECO:0000256" key="3">
    <source>
        <dbReference type="ARBA" id="ARBA00022679"/>
    </source>
</evidence>
<keyword evidence="2 7" id="KW-1003">Cell membrane</keyword>
<comment type="similarity">
    <text evidence="1 7">Belongs to the Lgt family.</text>
</comment>
<evidence type="ECO:0000313" key="9">
    <source>
        <dbReference type="EMBL" id="WLD58363.1"/>
    </source>
</evidence>
<feature type="transmembrane region" description="Helical" evidence="7">
    <location>
        <begin position="238"/>
        <end position="259"/>
    </location>
</feature>
<accession>A0AB38YGX4</accession>
<dbReference type="EC" id="2.5.1.145" evidence="7"/>
<dbReference type="RefSeq" id="WP_304995649.1">
    <property type="nucleotide sequence ID" value="NZ_CP101717.1"/>
</dbReference>
<feature type="binding site" evidence="7">
    <location>
        <position position="140"/>
    </location>
    <ligand>
        <name>a 1,2-diacyl-sn-glycero-3-phospho-(1'-sn-glycerol)</name>
        <dbReference type="ChEBI" id="CHEBI:64716"/>
    </ligand>
</feature>
<keyword evidence="4 7" id="KW-0812">Transmembrane</keyword>
<dbReference type="GO" id="GO:0005886">
    <property type="term" value="C:plasma membrane"/>
    <property type="evidence" value="ECO:0007669"/>
    <property type="project" value="UniProtKB-SubCell"/>
</dbReference>
<name>A0AB38YGX4_9GAMM</name>
<evidence type="ECO:0000256" key="2">
    <source>
        <dbReference type="ARBA" id="ARBA00022475"/>
    </source>
</evidence>
<keyword evidence="5 7" id="KW-1133">Transmembrane helix</keyword>
<protein>
    <recommendedName>
        <fullName evidence="7">Phosphatidylglycerol--prolipoprotein diacylglyceryl transferase</fullName>
        <ecNumber evidence="7">2.5.1.145</ecNumber>
    </recommendedName>
</protein>
<gene>
    <name evidence="7 9" type="primary">lgt</name>
    <name evidence="9" type="ORF">NFC81_00880</name>
</gene>
<dbReference type="EMBL" id="CP101717">
    <property type="protein sequence ID" value="WLD58363.1"/>
    <property type="molecule type" value="Genomic_DNA"/>
</dbReference>
<dbReference type="GO" id="GO:0008961">
    <property type="term" value="F:phosphatidylglycerol-prolipoprotein diacylglyceryl transferase activity"/>
    <property type="evidence" value="ECO:0007669"/>
    <property type="project" value="UniProtKB-UniRule"/>
</dbReference>
<evidence type="ECO:0000256" key="7">
    <source>
        <dbReference type="HAMAP-Rule" id="MF_01147"/>
    </source>
</evidence>
<feature type="region of interest" description="Disordered" evidence="8">
    <location>
        <begin position="264"/>
        <end position="286"/>
    </location>
</feature>
<feature type="transmembrane region" description="Helical" evidence="7">
    <location>
        <begin position="176"/>
        <end position="194"/>
    </location>
</feature>
<sequence>MPWTHDLNPVFLSIGPLSIYWYGLSYVVAFLGGWALGNWRAKNQPWRGWTPDMVSDMLTYVIVGTFVGGRVGYILFYQFQGWVDDPLMLVRVWQGGMSFHGGFIGVSTALVLFARKNKLSYWQVTDFIAPLVPLGIAAVRMGNFINGELWGRPTDVAWGMIFPNAPDALARHPSQLYQVAGEGLMLFAILWWFSHKPRPRLAVTGFFLAGYGFFRSIAEFFRQPDSHIGYLLGTDWLTMGILLSQPMVILGIAFLMVAYQRKISDEQQPEAAPKAAPRSGKKKRKS</sequence>
<comment type="catalytic activity">
    <reaction evidence="7">
        <text>L-cysteinyl-[prolipoprotein] + a 1,2-diacyl-sn-glycero-3-phospho-(1'-sn-glycerol) = an S-1,2-diacyl-sn-glyceryl-L-cysteinyl-[prolipoprotein] + sn-glycerol 1-phosphate + H(+)</text>
        <dbReference type="Rhea" id="RHEA:56712"/>
        <dbReference type="Rhea" id="RHEA-COMP:14679"/>
        <dbReference type="Rhea" id="RHEA-COMP:14680"/>
        <dbReference type="ChEBI" id="CHEBI:15378"/>
        <dbReference type="ChEBI" id="CHEBI:29950"/>
        <dbReference type="ChEBI" id="CHEBI:57685"/>
        <dbReference type="ChEBI" id="CHEBI:64716"/>
        <dbReference type="ChEBI" id="CHEBI:140658"/>
        <dbReference type="EC" id="2.5.1.145"/>
    </reaction>
</comment>
<keyword evidence="3 7" id="KW-0808">Transferase</keyword>
<keyword evidence="6 7" id="KW-0472">Membrane</keyword>
<proteinExistence type="inferred from homology"/>
<feature type="transmembrane region" description="Helical" evidence="7">
    <location>
        <begin position="20"/>
        <end position="37"/>
    </location>
</feature>
<dbReference type="InterPro" id="IPR001640">
    <property type="entry name" value="Lgt"/>
</dbReference>
<evidence type="ECO:0000256" key="1">
    <source>
        <dbReference type="ARBA" id="ARBA00007150"/>
    </source>
</evidence>
<comment type="subcellular location">
    <subcellularLocation>
        <location evidence="7">Cell membrane</location>
        <topology evidence="7">Multi-pass membrane protein</topology>
    </subcellularLocation>
</comment>
<evidence type="ECO:0000256" key="6">
    <source>
        <dbReference type="ARBA" id="ARBA00023136"/>
    </source>
</evidence>
<evidence type="ECO:0000256" key="4">
    <source>
        <dbReference type="ARBA" id="ARBA00022692"/>
    </source>
</evidence>
<dbReference type="PANTHER" id="PTHR30589">
    <property type="entry name" value="PROLIPOPROTEIN DIACYLGLYCERYL TRANSFERASE"/>
    <property type="match status" value="1"/>
</dbReference>
<feature type="transmembrane region" description="Helical" evidence="7">
    <location>
        <begin position="127"/>
        <end position="145"/>
    </location>
</feature>
<dbReference type="Pfam" id="PF01790">
    <property type="entry name" value="LGT"/>
    <property type="match status" value="1"/>
</dbReference>
<dbReference type="AlphaFoldDB" id="A0AB38YGX4"/>
<reference evidence="9" key="1">
    <citation type="submission" date="2022-07" db="EMBL/GenBank/DDBJ databases">
        <title>Complete genome sequence of Salinispirillum sp. LH10-3-1 capable of multiple carbohydrate inversion isolated from a soda lake.</title>
        <authorList>
            <person name="Liu J."/>
            <person name="Zhai Y."/>
            <person name="Zhang H."/>
            <person name="Yang H."/>
            <person name="Qu J."/>
            <person name="Li J."/>
        </authorList>
    </citation>
    <scope>NUCLEOTIDE SEQUENCE</scope>
    <source>
        <strain evidence="9">LH 10-3-1</strain>
    </source>
</reference>
<feature type="transmembrane region" description="Helical" evidence="7">
    <location>
        <begin position="97"/>
        <end position="115"/>
    </location>
</feature>
<feature type="transmembrane region" description="Helical" evidence="7">
    <location>
        <begin position="201"/>
        <end position="218"/>
    </location>
</feature>
<evidence type="ECO:0000256" key="5">
    <source>
        <dbReference type="ARBA" id="ARBA00022989"/>
    </source>
</evidence>
<evidence type="ECO:0000256" key="8">
    <source>
        <dbReference type="SAM" id="MobiDB-lite"/>
    </source>
</evidence>
<organism evidence="9">
    <name type="scientific">Salinispirillum sp. LH 10-3-1</name>
    <dbReference type="NCBI Taxonomy" id="2952525"/>
    <lineage>
        <taxon>Bacteria</taxon>
        <taxon>Pseudomonadati</taxon>
        <taxon>Pseudomonadota</taxon>
        <taxon>Gammaproteobacteria</taxon>
        <taxon>Oceanospirillales</taxon>
        <taxon>Saccharospirillaceae</taxon>
        <taxon>Salinispirillum</taxon>
    </lineage>
</organism>
<dbReference type="HAMAP" id="MF_01147">
    <property type="entry name" value="Lgt"/>
    <property type="match status" value="1"/>
</dbReference>
<dbReference type="GO" id="GO:0042158">
    <property type="term" value="P:lipoprotein biosynthetic process"/>
    <property type="evidence" value="ECO:0007669"/>
    <property type="project" value="UniProtKB-UniRule"/>
</dbReference>
<feature type="transmembrane region" description="Helical" evidence="7">
    <location>
        <begin position="58"/>
        <end position="77"/>
    </location>
</feature>
<comment type="pathway">
    <text evidence="7">Protein modification; lipoprotein biosynthesis (diacylglyceryl transfer).</text>
</comment>
<dbReference type="NCBIfam" id="TIGR00544">
    <property type="entry name" value="lgt"/>
    <property type="match status" value="1"/>
</dbReference>
<dbReference type="PANTHER" id="PTHR30589:SF0">
    <property type="entry name" value="PHOSPHATIDYLGLYCEROL--PROLIPOPROTEIN DIACYLGLYCERYL TRANSFERASE"/>
    <property type="match status" value="1"/>
</dbReference>
<comment type="function">
    <text evidence="7">Catalyzes the transfer of the diacylglyceryl group from phosphatidylglycerol to the sulfhydryl group of the N-terminal cysteine of a prolipoprotein, the first step in the formation of mature lipoproteins.</text>
</comment>